<sequence length="465" mass="51376">MPSFVPVVPPARSDHLACSRCKHHDPDVTGYAAYALWSSVRGFLSSRTPSTQRLMEGQQKQLAETVQRCYRHCTEWAVQELPSTAPATATACTHVRRSVSICARAATATAAGPILIGQLFGRLLLQVHASPSNAVCPLLAGPCGVLPATQMFSHTPKGHRQQLSQQRIATAMAERCSHSSLWLEAGGYVLEALCDHGLASAGAAQTALPSSPRHAATVFLRPLEGHFSLTTLATPPRGWRLAGLDHGHVRRKLVGLLCSRTFHQRCGHLPRRSWHLSKSLLPVKRMLLQCDLTGTEQIWLPSWTPREWREVPVSRESTSRRKPWSSHRPCDFGVPLISLCAKRVFCSACLQNRSKPGQKKSQYGAVMRWIRGVGCKHQQCLRRIIVKTPLNLATYQVGDLWHFVSKRKSNQDAGTTAFRAVTSHSEACVQPALPAQTLTLLVCDLRDALMTVWSGARRLTDWTDP</sequence>
<reference evidence="1" key="1">
    <citation type="submission" date="2021-02" db="EMBL/GenBank/DDBJ databases">
        <authorList>
            <person name="Dougan E. K."/>
            <person name="Rhodes N."/>
            <person name="Thang M."/>
            <person name="Chan C."/>
        </authorList>
    </citation>
    <scope>NUCLEOTIDE SEQUENCE</scope>
</reference>
<name>A0A813HBC1_POLGL</name>
<proteinExistence type="predicted"/>
<keyword evidence="2" id="KW-1185">Reference proteome</keyword>
<protein>
    <submittedName>
        <fullName evidence="1">Uncharacterized protein</fullName>
    </submittedName>
</protein>
<evidence type="ECO:0000313" key="1">
    <source>
        <dbReference type="EMBL" id="CAE8634877.1"/>
    </source>
</evidence>
<dbReference type="AlphaFoldDB" id="A0A813HBC1"/>
<comment type="caution">
    <text evidence="1">The sequence shown here is derived from an EMBL/GenBank/DDBJ whole genome shotgun (WGS) entry which is preliminary data.</text>
</comment>
<evidence type="ECO:0000313" key="2">
    <source>
        <dbReference type="Proteomes" id="UP000654075"/>
    </source>
</evidence>
<accession>A0A813HBC1</accession>
<dbReference type="Proteomes" id="UP000654075">
    <property type="component" value="Unassembled WGS sequence"/>
</dbReference>
<dbReference type="EMBL" id="CAJNNV010031166">
    <property type="protein sequence ID" value="CAE8634877.1"/>
    <property type="molecule type" value="Genomic_DNA"/>
</dbReference>
<gene>
    <name evidence="1" type="ORF">PGLA1383_LOCUS50490</name>
</gene>
<organism evidence="1 2">
    <name type="scientific">Polarella glacialis</name>
    <name type="common">Dinoflagellate</name>
    <dbReference type="NCBI Taxonomy" id="89957"/>
    <lineage>
        <taxon>Eukaryota</taxon>
        <taxon>Sar</taxon>
        <taxon>Alveolata</taxon>
        <taxon>Dinophyceae</taxon>
        <taxon>Suessiales</taxon>
        <taxon>Suessiaceae</taxon>
        <taxon>Polarella</taxon>
    </lineage>
</organism>